<feature type="repeat" description="TPR" evidence="3">
    <location>
        <begin position="741"/>
        <end position="774"/>
    </location>
</feature>
<reference evidence="6" key="1">
    <citation type="submission" date="2025-08" db="UniProtKB">
        <authorList>
            <consortium name="Ensembl"/>
        </authorList>
    </citation>
    <scope>IDENTIFICATION</scope>
</reference>
<dbReference type="Pfam" id="PF13432">
    <property type="entry name" value="TPR_16"/>
    <property type="match status" value="1"/>
</dbReference>
<dbReference type="PROSITE" id="PS50005">
    <property type="entry name" value="TPR"/>
    <property type="match status" value="7"/>
</dbReference>
<feature type="transmembrane region" description="Helical" evidence="5">
    <location>
        <begin position="487"/>
        <end position="509"/>
    </location>
</feature>
<evidence type="ECO:0000256" key="3">
    <source>
        <dbReference type="PROSITE-ProRule" id="PRU00339"/>
    </source>
</evidence>
<evidence type="ECO:0000313" key="7">
    <source>
        <dbReference type="Proteomes" id="UP000694559"/>
    </source>
</evidence>
<keyword evidence="5" id="KW-1133">Transmembrane helix</keyword>
<feature type="region of interest" description="Disordered" evidence="4">
    <location>
        <begin position="209"/>
        <end position="249"/>
    </location>
</feature>
<keyword evidence="1" id="KW-0677">Repeat</keyword>
<dbReference type="GeneTree" id="ENSGT00940000161150"/>
<name>A0A8C6XGG6_NAJNA</name>
<feature type="repeat" description="TPR" evidence="3">
    <location>
        <begin position="1368"/>
        <end position="1401"/>
    </location>
</feature>
<feature type="repeat" description="TPR" evidence="3">
    <location>
        <begin position="639"/>
        <end position="672"/>
    </location>
</feature>
<dbReference type="PANTHER" id="PTHR44858:SF1">
    <property type="entry name" value="UDP-N-ACETYLGLUCOSAMINE--PEPTIDE N-ACETYLGLUCOSAMINYLTRANSFERASE SPINDLY-RELATED"/>
    <property type="match status" value="1"/>
</dbReference>
<dbReference type="Pfam" id="PF00515">
    <property type="entry name" value="TPR_1"/>
    <property type="match status" value="1"/>
</dbReference>
<dbReference type="PANTHER" id="PTHR44858">
    <property type="entry name" value="TETRATRICOPEPTIDE REPEAT PROTEIN 6"/>
    <property type="match status" value="1"/>
</dbReference>
<dbReference type="SMART" id="SM00028">
    <property type="entry name" value="TPR"/>
    <property type="match status" value="19"/>
</dbReference>
<feature type="repeat" description="TPR" evidence="3">
    <location>
        <begin position="809"/>
        <end position="842"/>
    </location>
</feature>
<dbReference type="Pfam" id="PF07719">
    <property type="entry name" value="TPR_2"/>
    <property type="match status" value="1"/>
</dbReference>
<keyword evidence="7" id="KW-1185">Reference proteome</keyword>
<evidence type="ECO:0000256" key="2">
    <source>
        <dbReference type="ARBA" id="ARBA00022803"/>
    </source>
</evidence>
<dbReference type="InterPro" id="IPR013105">
    <property type="entry name" value="TPR_2"/>
</dbReference>
<proteinExistence type="predicted"/>
<accession>A0A8C6XGG6</accession>
<feature type="repeat" description="TPR" evidence="3">
    <location>
        <begin position="1334"/>
        <end position="1367"/>
    </location>
</feature>
<evidence type="ECO:0000256" key="4">
    <source>
        <dbReference type="SAM" id="MobiDB-lite"/>
    </source>
</evidence>
<evidence type="ECO:0000313" key="6">
    <source>
        <dbReference type="Ensembl" id="ENSNNAP00000013689.1"/>
    </source>
</evidence>
<dbReference type="Gene3D" id="1.25.40.10">
    <property type="entry name" value="Tetratricopeptide repeat domain"/>
    <property type="match status" value="7"/>
</dbReference>
<gene>
    <name evidence="6" type="primary">TTC6</name>
</gene>
<evidence type="ECO:0000256" key="5">
    <source>
        <dbReference type="SAM" id="Phobius"/>
    </source>
</evidence>
<feature type="compositionally biased region" description="Low complexity" evidence="4">
    <location>
        <begin position="227"/>
        <end position="239"/>
    </location>
</feature>
<keyword evidence="5" id="KW-0812">Transmembrane</keyword>
<evidence type="ECO:0000256" key="1">
    <source>
        <dbReference type="ARBA" id="ARBA00022737"/>
    </source>
</evidence>
<dbReference type="Proteomes" id="UP000694559">
    <property type="component" value="Unplaced"/>
</dbReference>
<dbReference type="InterPro" id="IPR011990">
    <property type="entry name" value="TPR-like_helical_dom_sf"/>
</dbReference>
<dbReference type="Ensembl" id="ENSNNAT00000014341.1">
    <property type="protein sequence ID" value="ENSNNAP00000013689.1"/>
    <property type="gene ID" value="ENSNNAG00000008811.1"/>
</dbReference>
<protein>
    <submittedName>
        <fullName evidence="6">Tetratricopeptide repeat domain 6</fullName>
    </submittedName>
</protein>
<feature type="repeat" description="TPR" evidence="3">
    <location>
        <begin position="1402"/>
        <end position="1435"/>
    </location>
</feature>
<dbReference type="Pfam" id="PF13181">
    <property type="entry name" value="TPR_8"/>
    <property type="match status" value="5"/>
</dbReference>
<reference evidence="6" key="2">
    <citation type="submission" date="2025-09" db="UniProtKB">
        <authorList>
            <consortium name="Ensembl"/>
        </authorList>
    </citation>
    <scope>IDENTIFICATION</scope>
</reference>
<dbReference type="PROSITE" id="PS50293">
    <property type="entry name" value="TPR_REGION"/>
    <property type="match status" value="1"/>
</dbReference>
<feature type="compositionally biased region" description="Basic and acidic residues" evidence="4">
    <location>
        <begin position="105"/>
        <end position="119"/>
    </location>
</feature>
<feature type="region of interest" description="Disordered" evidence="4">
    <location>
        <begin position="77"/>
        <end position="119"/>
    </location>
</feature>
<dbReference type="SUPFAM" id="SSF48452">
    <property type="entry name" value="TPR-like"/>
    <property type="match status" value="3"/>
</dbReference>
<organism evidence="6 7">
    <name type="scientific">Naja naja</name>
    <name type="common">Indian cobra</name>
    <dbReference type="NCBI Taxonomy" id="35670"/>
    <lineage>
        <taxon>Eukaryota</taxon>
        <taxon>Metazoa</taxon>
        <taxon>Chordata</taxon>
        <taxon>Craniata</taxon>
        <taxon>Vertebrata</taxon>
        <taxon>Euteleostomi</taxon>
        <taxon>Lepidosauria</taxon>
        <taxon>Squamata</taxon>
        <taxon>Bifurcata</taxon>
        <taxon>Unidentata</taxon>
        <taxon>Episquamata</taxon>
        <taxon>Toxicofera</taxon>
        <taxon>Serpentes</taxon>
        <taxon>Colubroidea</taxon>
        <taxon>Elapidae</taxon>
        <taxon>Elapinae</taxon>
        <taxon>Naja</taxon>
    </lineage>
</organism>
<dbReference type="InterPro" id="IPR050498">
    <property type="entry name" value="Ycf3"/>
</dbReference>
<dbReference type="InterPro" id="IPR019734">
    <property type="entry name" value="TPR_rpt"/>
</dbReference>
<feature type="repeat" description="TPR" evidence="3">
    <location>
        <begin position="1162"/>
        <end position="1195"/>
    </location>
</feature>
<keyword evidence="2 3" id="KW-0802">TPR repeat</keyword>
<keyword evidence="5" id="KW-0472">Membrane</keyword>
<sequence length="1472" mass="168893">MCKETRQEFLKFKQEYVSDHGNVNNALQEVIPPGQSKTRSPFLCSETKQLSYEWDTFAIQKKKRMVCDEDETIEIEDTASQPKKSSKKRNSADGKKRAFHSGKATLEHKSESPGDEGEKMPVLIASFVGTTKQMPILKKPEPLKPKSPRVPRAKLRFKDQSKDSIVNVKQLEQKILSQHIILPTAGTSTADFDDSCSVVSYVSERSTSISKEASELNEPSHLERSYSTKSSASSSMKSAPAHLEETISESRVDVSKSHLKPFSSYSKSLVPHSVPKLASGIVSRSIDEIIESLKSTVPTASDLKIKELLESILGQDYLIKIQVAVDMIFIFSPRDVDYPLIHLLCTTTPGFVLPTNLQLVSRVHHTLDKNGHDISLPPIDFDCHNSEDLFPVTFLNYFLKMKLQPGSLKMFWTPAPHKFSAPLSVMKEILFSKYEVNFLNIFEDHMKFSTRFKGIFCTRIYCIFNIDKYINNKLLNVAVYNIYFSNLYYLSYTLIVILLLLFRSVSLTIQKLKMHNKNSIKVSRTIKLYRSPSLPCLLNFETFAKKQGKGPEDSNYLWARLLWNKWFEELFVHSKKPAEDKQILGKHLLEQETQDVAKERELPNYVNPFLFDGKKEELEQCVHEIERITEEINKGCATAFNYCRRGAIYRKIGKMQSALDDLEKAIHLERFLANAYWHRHLIFVYQNKILPALEDLNFIIKCNVSYTDAYLSRAQIYRKQGNNHLAKINYTLALRYRPTDPEIYYKRGEIHEEEGELILAMEDYTKCLYYDPQRIDARMKHGLYYFNKSNWIVAMNDFTTVIKNDPKHAEARTYRGRIYIKLEQYQNAAADLAAAIHLNPHNWIAFYYRGCILRKIDPKQSLQDLSVSVLLNHKFDNIGAFLHRGILYAELKQWPLAICDFENAIALDRSFTTPYINIGLIMMLHSDQYFDAIVRFTEAIRVDPLDVIPYLCRAQAYQKVHDLKNSVKDINRAIHLHPNLPHLFLTRGQYLLQMKHFQLASFCIYQVAEMDKGSLGCSLVQEALVQSFCQNYNKAIECAIAATRNQPEPAIYCLLGKIQMKAKKFKVKKIACDAFSSAVRLYPRYADAFYQRGLCRMQLQQAKCILDFNKTLAIIPKHFQAYLSRAAYYGSKGRYSKAIMNCTEALKIEQHSVRAYLYRGVLKFYNRVNMLTLLLQKYEEAVESFSKVLKLNPFSLDAYIGRGNAYLEYGHSKGTRQALKDFLTAVHINPVCIKARLCLGYSLQALGKFQKAWTQFSAAIHCDPSCHNAYDGRAIVCLQMGDIFAAFQDTNAALKITTNAELLTNRGVINQFMGYLNCAMHDYQQAITKDPSYALAYFNAANVYFVNKQFSQANDYYTKAIELDPQNESAFLNRAITNTLLRNFEEAKTDFEKAISLSPLSAAIYFNKANLYSMLQQYEQAEEDISKALSIQPYDALLYKLRADIRGKMGLIKEAIADYKKAISIQELINSN</sequence>
<dbReference type="SUPFAM" id="SSF48439">
    <property type="entry name" value="Protein prenylyltransferase"/>
    <property type="match status" value="1"/>
</dbReference>
<dbReference type="OrthoDB" id="1658288at2759"/>
<feature type="compositionally biased region" description="Basic and acidic residues" evidence="4">
    <location>
        <begin position="212"/>
        <end position="226"/>
    </location>
</feature>